<comment type="caution">
    <text evidence="1">The sequence shown here is derived from an EMBL/GenBank/DDBJ whole genome shotgun (WGS) entry which is preliminary data.</text>
</comment>
<dbReference type="AlphaFoldDB" id="A0AAN7NJV5"/>
<protein>
    <submittedName>
        <fullName evidence="1">Uncharacterized protein</fullName>
    </submittedName>
</protein>
<dbReference type="EMBL" id="JAUNZN010000002">
    <property type="protein sequence ID" value="KAK4826226.1"/>
    <property type="molecule type" value="Genomic_DNA"/>
</dbReference>
<keyword evidence="2" id="KW-1185">Reference proteome</keyword>
<organism evidence="1 2">
    <name type="scientific">Mycteria americana</name>
    <name type="common">Wood stork</name>
    <dbReference type="NCBI Taxonomy" id="33587"/>
    <lineage>
        <taxon>Eukaryota</taxon>
        <taxon>Metazoa</taxon>
        <taxon>Chordata</taxon>
        <taxon>Craniata</taxon>
        <taxon>Vertebrata</taxon>
        <taxon>Euteleostomi</taxon>
        <taxon>Archelosauria</taxon>
        <taxon>Archosauria</taxon>
        <taxon>Dinosauria</taxon>
        <taxon>Saurischia</taxon>
        <taxon>Theropoda</taxon>
        <taxon>Coelurosauria</taxon>
        <taxon>Aves</taxon>
        <taxon>Neognathae</taxon>
        <taxon>Neoaves</taxon>
        <taxon>Aequornithes</taxon>
        <taxon>Ciconiiformes</taxon>
        <taxon>Ciconiidae</taxon>
        <taxon>Mycteria</taxon>
    </lineage>
</organism>
<evidence type="ECO:0000313" key="2">
    <source>
        <dbReference type="Proteomes" id="UP001333110"/>
    </source>
</evidence>
<gene>
    <name evidence="1" type="ORF">QYF61_006267</name>
</gene>
<proteinExistence type="predicted"/>
<dbReference type="Proteomes" id="UP001333110">
    <property type="component" value="Unassembled WGS sequence"/>
</dbReference>
<reference evidence="1 2" key="1">
    <citation type="journal article" date="2023" name="J. Hered.">
        <title>Chromosome-level genome of the wood stork (Mycteria americana) provides insight into avian chromosome evolution.</title>
        <authorList>
            <person name="Flamio R. Jr."/>
            <person name="Ramstad K.M."/>
        </authorList>
    </citation>
    <scope>NUCLEOTIDE SEQUENCE [LARGE SCALE GENOMIC DNA]</scope>
    <source>
        <strain evidence="1">JAX WOST 10</strain>
    </source>
</reference>
<evidence type="ECO:0000313" key="1">
    <source>
        <dbReference type="EMBL" id="KAK4826226.1"/>
    </source>
</evidence>
<name>A0AAN7NJV5_MYCAM</name>
<accession>A0AAN7NJV5</accession>
<sequence>MYLLISQLDNLSRRVLGGTVSKAFLKFRKTTSTAFPSSTRQGSFNRLEKWANRNLIILNKGICRVLHLGWNNPMHQYRLETGWIESNFADECTGQQAGQELAMCACDNSTANYILGYTNRGVASRLGK</sequence>